<evidence type="ECO:0000256" key="5">
    <source>
        <dbReference type="SAM" id="Phobius"/>
    </source>
</evidence>
<accession>A0A1D8EQC2</accession>
<keyword evidence="2 5" id="KW-0812">Transmembrane</keyword>
<proteinExistence type="predicted"/>
<dbReference type="Proteomes" id="UP000223130">
    <property type="component" value="Segment"/>
</dbReference>
<sequence length="357" mass="39328">MQLGFPIIDVVVLVGILALSIGIDFFGHKENKEIGIKSALLWSVFWIALALGYYAFIWVEHGKNKEIGIKSALLWSVFWIALALGYYAFIWVEHGKEFAALFLSGYVLEKSLSVDNLMVFMAIFASFGIKSTHLQHKILLWGIAGAIVFRGIFVAAGTALFNLHWSVQVLFGLIVAWSAVAIIKGGDEEEDIDYSKHWAVRLVGKVLPVHNALDGEKFITIKNGIKYATPALLCVFVIELTDIVFSFDSVPAVIGVTQEPLLVYSAMLMAVLGLRALFFVLSVAVKYLVHLEKAVAVVLVFVGAKLMYHPFGETLHAKWSFLPHDISPNVSLMIVLGTLSLGVIASFIFPEKEEAAV</sequence>
<comment type="subcellular location">
    <subcellularLocation>
        <location evidence="1">Membrane</location>
        <topology evidence="1">Multi-pass membrane protein</topology>
    </subcellularLocation>
</comment>
<gene>
    <name evidence="6" type="ORF">ESCO5_00222</name>
</gene>
<evidence type="ECO:0000313" key="6">
    <source>
        <dbReference type="EMBL" id="AOT23238.1"/>
    </source>
</evidence>
<feature type="transmembrane region" description="Helical" evidence="5">
    <location>
        <begin position="7"/>
        <end position="27"/>
    </location>
</feature>
<organism evidence="6 7">
    <name type="scientific">Escherichia phage ESCO5</name>
    <dbReference type="NCBI Taxonomy" id="1897495"/>
    <lineage>
        <taxon>Viruses</taxon>
        <taxon>Duplodnaviria</taxon>
        <taxon>Heunggongvirae</taxon>
        <taxon>Uroviricota</taxon>
        <taxon>Caudoviricetes</taxon>
        <taxon>Stephanstirmvirinae</taxon>
        <taxon>Phapecoctavirus</taxon>
        <taxon>Phapecoctavirus ESCO5</taxon>
        <taxon>Escherichia virus ESCO5</taxon>
    </lineage>
</organism>
<feature type="transmembrane region" description="Helical" evidence="5">
    <location>
        <begin position="165"/>
        <end position="183"/>
    </location>
</feature>
<feature type="transmembrane region" description="Helical" evidence="5">
    <location>
        <begin position="71"/>
        <end position="92"/>
    </location>
</feature>
<dbReference type="NCBIfam" id="TIGR03718">
    <property type="entry name" value="R_switched_Alx"/>
    <property type="match status" value="1"/>
</dbReference>
<keyword evidence="3 5" id="KW-1133">Transmembrane helix</keyword>
<dbReference type="PANTHER" id="PTHR30238:SF0">
    <property type="entry name" value="THYLAKOID MEMBRANE PROTEIN TERC, CHLOROPLASTIC"/>
    <property type="match status" value="1"/>
</dbReference>
<keyword evidence="4 5" id="KW-0472">Membrane</keyword>
<feature type="transmembrane region" description="Helical" evidence="5">
    <location>
        <begin position="331"/>
        <end position="349"/>
    </location>
</feature>
<dbReference type="InterPro" id="IPR022369">
    <property type="entry name" value="Integral_membrane_TerC_rswitch"/>
</dbReference>
<name>A0A1D8EQC2_9CAUD</name>
<feature type="transmembrane region" description="Helical" evidence="5">
    <location>
        <begin position="138"/>
        <end position="159"/>
    </location>
</feature>
<feature type="transmembrane region" description="Helical" evidence="5">
    <location>
        <begin position="267"/>
        <end position="289"/>
    </location>
</feature>
<feature type="transmembrane region" description="Helical" evidence="5">
    <location>
        <begin position="112"/>
        <end position="129"/>
    </location>
</feature>
<evidence type="ECO:0000256" key="3">
    <source>
        <dbReference type="ARBA" id="ARBA00022989"/>
    </source>
</evidence>
<keyword evidence="7" id="KW-1185">Reference proteome</keyword>
<dbReference type="GO" id="GO:0016020">
    <property type="term" value="C:membrane"/>
    <property type="evidence" value="ECO:0007669"/>
    <property type="project" value="UniProtKB-SubCell"/>
</dbReference>
<dbReference type="EMBL" id="KX664695">
    <property type="protein sequence ID" value="AOT23238.1"/>
    <property type="molecule type" value="Genomic_DNA"/>
</dbReference>
<reference evidence="6 7" key="1">
    <citation type="submission" date="2017-02" db="EMBL/GenBank/DDBJ databases">
        <title>Complete genome sequence of two Escherichia coli phages, vB_EcoM_ ESCO5 and vB_EcoM_ESCO13, which are related to phAPEC8.</title>
        <authorList>
            <person name="Trotereau A."/>
            <person name="Gonnet M."/>
            <person name="Viardot A."/>
            <person name="Lalmanach A.-C."/>
            <person name="Guabiraba R."/>
            <person name="Chanteloup N."/>
            <person name="Schouler C."/>
        </authorList>
    </citation>
    <scope>NUCLEOTIDE SEQUENCE [LARGE SCALE GENOMIC DNA]</scope>
</reference>
<feature type="transmembrane region" description="Helical" evidence="5">
    <location>
        <begin position="39"/>
        <end position="59"/>
    </location>
</feature>
<dbReference type="Pfam" id="PF03741">
    <property type="entry name" value="TerC"/>
    <property type="match status" value="1"/>
</dbReference>
<feature type="transmembrane region" description="Helical" evidence="5">
    <location>
        <begin position="294"/>
        <end position="311"/>
    </location>
</feature>
<evidence type="ECO:0000256" key="2">
    <source>
        <dbReference type="ARBA" id="ARBA00022692"/>
    </source>
</evidence>
<dbReference type="InterPro" id="IPR005496">
    <property type="entry name" value="Integral_membrane_TerC"/>
</dbReference>
<evidence type="ECO:0000313" key="7">
    <source>
        <dbReference type="Proteomes" id="UP000223130"/>
    </source>
</evidence>
<feature type="transmembrane region" description="Helical" evidence="5">
    <location>
        <begin position="227"/>
        <end position="247"/>
    </location>
</feature>
<protein>
    <submittedName>
        <fullName evidence="6">TelA superfamily protein</fullName>
    </submittedName>
</protein>
<evidence type="ECO:0000256" key="1">
    <source>
        <dbReference type="ARBA" id="ARBA00004141"/>
    </source>
</evidence>
<evidence type="ECO:0000256" key="4">
    <source>
        <dbReference type="ARBA" id="ARBA00023136"/>
    </source>
</evidence>
<dbReference type="PANTHER" id="PTHR30238">
    <property type="entry name" value="MEMBRANE BOUND PREDICTED REDOX MODULATOR"/>
    <property type="match status" value="1"/>
</dbReference>